<evidence type="ECO:0000313" key="2">
    <source>
        <dbReference type="Proteomes" id="UP001206572"/>
    </source>
</evidence>
<proteinExistence type="predicted"/>
<dbReference type="RefSeq" id="WP_258826839.1">
    <property type="nucleotide sequence ID" value="NZ_JANUHA010000003.1"/>
</dbReference>
<organism evidence="1 2">
    <name type="scientific">Massilia agri</name>
    <dbReference type="NCBI Taxonomy" id="1886785"/>
    <lineage>
        <taxon>Bacteria</taxon>
        <taxon>Pseudomonadati</taxon>
        <taxon>Pseudomonadota</taxon>
        <taxon>Betaproteobacteria</taxon>
        <taxon>Burkholderiales</taxon>
        <taxon>Oxalobacteraceae</taxon>
        <taxon>Telluria group</taxon>
        <taxon>Massilia</taxon>
    </lineage>
</organism>
<name>A0ABT2AHZ6_9BURK</name>
<protein>
    <submittedName>
        <fullName evidence="1">Uncharacterized protein</fullName>
    </submittedName>
</protein>
<reference evidence="1 2" key="1">
    <citation type="submission" date="2022-08" db="EMBL/GenBank/DDBJ databases">
        <title>Reclassification of Massilia species as members of the genera Telluria, Duganella, Pseudoduganella, Mokoshia gen. nov. and Zemynaea gen. nov. using orthogonal and non-orthogonal genome-based approaches.</title>
        <authorList>
            <person name="Bowman J.P."/>
        </authorList>
    </citation>
    <scope>NUCLEOTIDE SEQUENCE [LARGE SCALE GENOMIC DNA]</scope>
    <source>
        <strain evidence="1 2">JCM 31661</strain>
    </source>
</reference>
<comment type="caution">
    <text evidence="1">The sequence shown here is derived from an EMBL/GenBank/DDBJ whole genome shotgun (WGS) entry which is preliminary data.</text>
</comment>
<sequence>MRFTGLFLYPDLGTFKSDSARAFRNQTRFICHYVQHFLADRKVQTQGFNRICVVCTSTASGSSYKNSSNTLEVEVPFDIAEYERTAEEDLPEYFIGLLHTGFMQCGRDEDLPVELFHEAIESFRKLGYRNQWVHSARTFRSAGLACRLLCELDLSSFHLILEVKHGERQVFAQEILRTLPDEVVYSHRFHDVVLEGQALIVRDKFGKSLFELHIDGA</sequence>
<dbReference type="EMBL" id="JANUHA010000003">
    <property type="protein sequence ID" value="MCS0595786.1"/>
    <property type="molecule type" value="Genomic_DNA"/>
</dbReference>
<gene>
    <name evidence="1" type="ORF">NX780_05435</name>
</gene>
<dbReference type="Proteomes" id="UP001206572">
    <property type="component" value="Unassembled WGS sequence"/>
</dbReference>
<accession>A0ABT2AHZ6</accession>
<keyword evidence="2" id="KW-1185">Reference proteome</keyword>
<evidence type="ECO:0000313" key="1">
    <source>
        <dbReference type="EMBL" id="MCS0595786.1"/>
    </source>
</evidence>